<dbReference type="Proteomes" id="UP000427769">
    <property type="component" value="Chromosome"/>
</dbReference>
<proteinExistence type="inferred from homology"/>
<evidence type="ECO:0000313" key="4">
    <source>
        <dbReference type="Proteomes" id="UP000427769"/>
    </source>
</evidence>
<sequence length="130" mass="14765">MQVSGRYEVDPNLVRAIIFAESGFNPRAKSKKGARGLMQLMPSTAKALGVRNIYDPKENIDGGVRYFRLLLDRFDGDVQLALAAYNAGSRHVRNYEGVPPFKATRHYIKKVLKFQEKFKMQAKSGFRRLA</sequence>
<dbReference type="Pfam" id="PF01464">
    <property type="entry name" value="SLT"/>
    <property type="match status" value="1"/>
</dbReference>
<reference evidence="3 4" key="1">
    <citation type="submission" date="2019-11" db="EMBL/GenBank/DDBJ databases">
        <title>Comparative genomics of hydrocarbon-degrading Desulfosarcina strains.</title>
        <authorList>
            <person name="Watanabe M."/>
            <person name="Kojima H."/>
            <person name="Fukui M."/>
        </authorList>
    </citation>
    <scope>NUCLEOTIDE SEQUENCE [LARGE SCALE GENOMIC DNA]</scope>
    <source>
        <strain evidence="3 4">PP31</strain>
    </source>
</reference>
<evidence type="ECO:0000313" key="3">
    <source>
        <dbReference type="EMBL" id="BBO76480.1"/>
    </source>
</evidence>
<dbReference type="GO" id="GO:0000270">
    <property type="term" value="P:peptidoglycan metabolic process"/>
    <property type="evidence" value="ECO:0007669"/>
    <property type="project" value="InterPro"/>
</dbReference>
<dbReference type="PANTHER" id="PTHR37423:SF2">
    <property type="entry name" value="MEMBRANE-BOUND LYTIC MUREIN TRANSGLYCOSYLASE C"/>
    <property type="match status" value="1"/>
</dbReference>
<dbReference type="KEGG" id="dwd:DSCW_38970"/>
<dbReference type="EMBL" id="AP021875">
    <property type="protein sequence ID" value="BBO76480.1"/>
    <property type="molecule type" value="Genomic_DNA"/>
</dbReference>
<accession>A0A5K7Z6V6</accession>
<dbReference type="GO" id="GO:0008933">
    <property type="term" value="F:peptidoglycan lytic transglycosylase activity"/>
    <property type="evidence" value="ECO:0007669"/>
    <property type="project" value="InterPro"/>
</dbReference>
<dbReference type="InterPro" id="IPR008258">
    <property type="entry name" value="Transglycosylase_SLT_dom_1"/>
</dbReference>
<dbReference type="PANTHER" id="PTHR37423">
    <property type="entry name" value="SOLUBLE LYTIC MUREIN TRANSGLYCOSYLASE-RELATED"/>
    <property type="match status" value="1"/>
</dbReference>
<evidence type="ECO:0000259" key="2">
    <source>
        <dbReference type="Pfam" id="PF01464"/>
    </source>
</evidence>
<comment type="similarity">
    <text evidence="1">Belongs to the transglycosylase Slt family.</text>
</comment>
<dbReference type="AlphaFoldDB" id="A0A5K7Z6V6"/>
<dbReference type="CDD" id="cd00254">
    <property type="entry name" value="LT-like"/>
    <property type="match status" value="1"/>
</dbReference>
<protein>
    <recommendedName>
        <fullName evidence="2">Transglycosylase SLT domain-containing protein</fullName>
    </recommendedName>
</protein>
<dbReference type="InterPro" id="IPR023346">
    <property type="entry name" value="Lysozyme-like_dom_sf"/>
</dbReference>
<dbReference type="InterPro" id="IPR000189">
    <property type="entry name" value="Transglyc_AS"/>
</dbReference>
<dbReference type="PROSITE" id="PS00922">
    <property type="entry name" value="TRANSGLYCOSYLASE"/>
    <property type="match status" value="1"/>
</dbReference>
<gene>
    <name evidence="3" type="ORF">DSCW_38970</name>
</gene>
<feature type="domain" description="Transglycosylase SLT" evidence="2">
    <location>
        <begin position="5"/>
        <end position="107"/>
    </location>
</feature>
<keyword evidence="4" id="KW-1185">Reference proteome</keyword>
<dbReference type="GO" id="GO:0016020">
    <property type="term" value="C:membrane"/>
    <property type="evidence" value="ECO:0007669"/>
    <property type="project" value="InterPro"/>
</dbReference>
<evidence type="ECO:0000256" key="1">
    <source>
        <dbReference type="ARBA" id="ARBA00007734"/>
    </source>
</evidence>
<organism evidence="3 4">
    <name type="scientific">Desulfosarcina widdelii</name>
    <dbReference type="NCBI Taxonomy" id="947919"/>
    <lineage>
        <taxon>Bacteria</taxon>
        <taxon>Pseudomonadati</taxon>
        <taxon>Thermodesulfobacteriota</taxon>
        <taxon>Desulfobacteria</taxon>
        <taxon>Desulfobacterales</taxon>
        <taxon>Desulfosarcinaceae</taxon>
        <taxon>Desulfosarcina</taxon>
    </lineage>
</organism>
<name>A0A5K7Z6V6_9BACT</name>
<dbReference type="SUPFAM" id="SSF53955">
    <property type="entry name" value="Lysozyme-like"/>
    <property type="match status" value="1"/>
</dbReference>
<dbReference type="Gene3D" id="1.10.530.10">
    <property type="match status" value="1"/>
</dbReference>